<organism evidence="5 6">
    <name type="scientific">Methylovirgula ligni</name>
    <dbReference type="NCBI Taxonomy" id="569860"/>
    <lineage>
        <taxon>Bacteria</taxon>
        <taxon>Pseudomonadati</taxon>
        <taxon>Pseudomonadota</taxon>
        <taxon>Alphaproteobacteria</taxon>
        <taxon>Hyphomicrobiales</taxon>
        <taxon>Beijerinckiaceae</taxon>
        <taxon>Methylovirgula</taxon>
    </lineage>
</organism>
<keyword evidence="5" id="KW-0670">Pyruvate</keyword>
<dbReference type="InterPro" id="IPR045078">
    <property type="entry name" value="TST/MPST-like"/>
</dbReference>
<dbReference type="Proteomes" id="UP000256900">
    <property type="component" value="Unassembled WGS sequence"/>
</dbReference>
<comment type="caution">
    <text evidence="5">The sequence shown here is derived from an EMBL/GenBank/DDBJ whole genome shotgun (WGS) entry which is preliminary data.</text>
</comment>
<dbReference type="InterPro" id="IPR001307">
    <property type="entry name" value="Thiosulphate_STrfase_CS"/>
</dbReference>
<evidence type="ECO:0000256" key="3">
    <source>
        <dbReference type="SAM" id="MobiDB-lite"/>
    </source>
</evidence>
<sequence>MSFSDNSALVQTDWLAEHLADPGLRILDCTWHHVSTNLDGRTQYRGRHLPGAVHFDIDHVCDPSSPLPHMLPSPADFAKKVGLLGIGSEDRIVVYDRASGGSAAARVWWMFRVFGHENVAVLDGGLSKWSKEKLPAEMTPVRPEPRAFEAAYNSALVRGLDDMSANLATRAEQIVDVREAAQFAGVKDDVFASQRRGHIPGSVNVPCRDLLDPASGALLPNEALAARFAAAGIASTSRSSWPAAPASPRDLRRSRSISSATRLRLFMTEDGRNGHPHRRRRPLQPEAPLHEHSTFATSHDRGRQRI</sequence>
<evidence type="ECO:0000313" key="6">
    <source>
        <dbReference type="Proteomes" id="UP000256900"/>
    </source>
</evidence>
<dbReference type="SUPFAM" id="SSF52821">
    <property type="entry name" value="Rhodanese/Cell cycle control phosphatase"/>
    <property type="match status" value="2"/>
</dbReference>
<dbReference type="AlphaFoldDB" id="A0A3D9Z178"/>
<dbReference type="Pfam" id="PF00581">
    <property type="entry name" value="Rhodanese"/>
    <property type="match status" value="2"/>
</dbReference>
<dbReference type="RefSeq" id="WP_425373440.1">
    <property type="nucleotide sequence ID" value="NZ_CP025086.1"/>
</dbReference>
<dbReference type="InterPro" id="IPR036873">
    <property type="entry name" value="Rhodanese-like_dom_sf"/>
</dbReference>
<evidence type="ECO:0000256" key="2">
    <source>
        <dbReference type="ARBA" id="ARBA00022737"/>
    </source>
</evidence>
<evidence type="ECO:0000259" key="4">
    <source>
        <dbReference type="PROSITE" id="PS50206"/>
    </source>
</evidence>
<dbReference type="EMBL" id="QUMO01000001">
    <property type="protein sequence ID" value="REF88922.1"/>
    <property type="molecule type" value="Genomic_DNA"/>
</dbReference>
<name>A0A3D9Z178_9HYPH</name>
<dbReference type="PROSITE" id="PS50206">
    <property type="entry name" value="RHODANESE_3"/>
    <property type="match status" value="2"/>
</dbReference>
<dbReference type="SMART" id="SM00450">
    <property type="entry name" value="RHOD"/>
    <property type="match status" value="2"/>
</dbReference>
<feature type="region of interest" description="Disordered" evidence="3">
    <location>
        <begin position="262"/>
        <end position="306"/>
    </location>
</feature>
<dbReference type="InterPro" id="IPR001763">
    <property type="entry name" value="Rhodanese-like_dom"/>
</dbReference>
<feature type="domain" description="Rhodanese" evidence="4">
    <location>
        <begin position="168"/>
        <end position="233"/>
    </location>
</feature>
<keyword evidence="6" id="KW-1185">Reference proteome</keyword>
<protein>
    <submittedName>
        <fullName evidence="5">Thiosulfate/3-mercaptopyruvate sulfurtransferase</fullName>
    </submittedName>
</protein>
<gene>
    <name evidence="5" type="ORF">DES32_0133</name>
</gene>
<feature type="compositionally biased region" description="Basic and acidic residues" evidence="3">
    <location>
        <begin position="288"/>
        <end position="306"/>
    </location>
</feature>
<evidence type="ECO:0000313" key="5">
    <source>
        <dbReference type="EMBL" id="REF88922.1"/>
    </source>
</evidence>
<dbReference type="CDD" id="cd01448">
    <property type="entry name" value="TST_Repeat_1"/>
    <property type="match status" value="1"/>
</dbReference>
<dbReference type="FunFam" id="3.40.250.10:FF:000015">
    <property type="entry name" value="Sulfurtransferase"/>
    <property type="match status" value="1"/>
</dbReference>
<dbReference type="PROSITE" id="PS00380">
    <property type="entry name" value="RHODANESE_1"/>
    <property type="match status" value="1"/>
</dbReference>
<dbReference type="Gene3D" id="3.40.250.10">
    <property type="entry name" value="Rhodanese-like domain"/>
    <property type="match status" value="2"/>
</dbReference>
<keyword evidence="1 5" id="KW-0808">Transferase</keyword>
<dbReference type="PANTHER" id="PTHR11364">
    <property type="entry name" value="THIOSULFATE SULFERTANSFERASE"/>
    <property type="match status" value="1"/>
</dbReference>
<feature type="domain" description="Rhodanese" evidence="4">
    <location>
        <begin position="20"/>
        <end position="138"/>
    </location>
</feature>
<reference evidence="5 6" key="1">
    <citation type="submission" date="2018-08" db="EMBL/GenBank/DDBJ databases">
        <title>Genomic Encyclopedia of Type Strains, Phase IV (KMG-IV): sequencing the most valuable type-strain genomes for metagenomic binning, comparative biology and taxonomic classification.</title>
        <authorList>
            <person name="Goeker M."/>
        </authorList>
    </citation>
    <scope>NUCLEOTIDE SEQUENCE [LARGE SCALE GENOMIC DNA]</scope>
    <source>
        <strain evidence="5 6">BW863</strain>
    </source>
</reference>
<evidence type="ECO:0000256" key="1">
    <source>
        <dbReference type="ARBA" id="ARBA00022679"/>
    </source>
</evidence>
<proteinExistence type="predicted"/>
<dbReference type="PANTHER" id="PTHR11364:SF27">
    <property type="entry name" value="SULFURTRANSFERASE"/>
    <property type="match status" value="1"/>
</dbReference>
<keyword evidence="2" id="KW-0677">Repeat</keyword>
<accession>A0A3D9Z178</accession>
<dbReference type="GO" id="GO:0004792">
    <property type="term" value="F:thiosulfate-cyanide sulfurtransferase activity"/>
    <property type="evidence" value="ECO:0007669"/>
    <property type="project" value="InterPro"/>
</dbReference>